<evidence type="ECO:0000256" key="4">
    <source>
        <dbReference type="ARBA" id="ARBA00022840"/>
    </source>
</evidence>
<dbReference type="RefSeq" id="WP_105092204.1">
    <property type="nucleotide sequence ID" value="NZ_PPDF01000001.1"/>
</dbReference>
<evidence type="ECO:0000259" key="5">
    <source>
        <dbReference type="PROSITE" id="PS51206"/>
    </source>
</evidence>
<sequence length="471" mass="53334">MNKVDTRYFTDDNGTIQTSKLGRLIIERRNIVHIKSTPTMNNIDALSTPLYGYNAKYGVYEGLTTRGKTPLEKIIYDYVSDLEISSSKMNDTIRYINANANVLPFIDTNIIAFRNTLYDVEHDAVLEKDPSIVTITRMTNVEYNSDIVEHEQLDTFMCNLFGGQEDDADMMRFIYEVIGYCLVNNTFAQKFFILYGEGGNGKSKFLDLITSLLTEVNVSTIALIDIDGSKFRLAEIMGKFANIGDDINSTSILNTANIKKIVTGDAVMIERKGCTPYSYKPHAKLFFSCNSIPRIYDTSTGMKDRLVIIPMTNRIRNTPKEITNVVEKIVNSGGLTVLLNRALEGLRRLRSQGAFTEPPRIVTLTKSYLTDNDQVAQFLEDIENGEVQKTPVYGSTLGYDAEINILQSTKDVFARDLYLIYQNWAKESRYKPLGKHEFGKRMKALGYTNTKNIRGMASTEPYKAWQLVTEK</sequence>
<dbReference type="Pfam" id="PF03288">
    <property type="entry name" value="Pox_D5"/>
    <property type="match status" value="1"/>
</dbReference>
<dbReference type="AlphaFoldDB" id="A0A2S7ZS86"/>
<organism evidence="6 7">
    <name type="scientific">Veillonella tobetsuensis</name>
    <dbReference type="NCBI Taxonomy" id="1110546"/>
    <lineage>
        <taxon>Bacteria</taxon>
        <taxon>Bacillati</taxon>
        <taxon>Bacillota</taxon>
        <taxon>Negativicutes</taxon>
        <taxon>Veillonellales</taxon>
        <taxon>Veillonellaceae</taxon>
        <taxon>Veillonella</taxon>
    </lineage>
</organism>
<dbReference type="SUPFAM" id="SSF52540">
    <property type="entry name" value="P-loop containing nucleoside triphosphate hydrolases"/>
    <property type="match status" value="1"/>
</dbReference>
<dbReference type="PANTHER" id="PTHR35372">
    <property type="entry name" value="ATP BINDING PROTEIN-RELATED"/>
    <property type="match status" value="1"/>
</dbReference>
<dbReference type="Pfam" id="PF19263">
    <property type="entry name" value="DUF5906"/>
    <property type="match status" value="1"/>
</dbReference>
<dbReference type="PROSITE" id="PS51206">
    <property type="entry name" value="SF3_HELICASE_1"/>
    <property type="match status" value="1"/>
</dbReference>
<proteinExistence type="predicted"/>
<dbReference type="InterPro" id="IPR014015">
    <property type="entry name" value="Helicase_SF3_DNA-vir"/>
</dbReference>
<feature type="domain" description="SF3 helicase" evidence="5">
    <location>
        <begin position="169"/>
        <end position="324"/>
    </location>
</feature>
<keyword evidence="1" id="KW-0547">Nucleotide-binding</keyword>
<dbReference type="InterPro" id="IPR004968">
    <property type="entry name" value="DNA_primase/NTPase_C"/>
</dbReference>
<evidence type="ECO:0000256" key="3">
    <source>
        <dbReference type="ARBA" id="ARBA00022806"/>
    </source>
</evidence>
<evidence type="ECO:0000313" key="6">
    <source>
        <dbReference type="EMBL" id="PQL26054.1"/>
    </source>
</evidence>
<dbReference type="InterPro" id="IPR045455">
    <property type="entry name" value="NrS-1_pol-like_helicase"/>
</dbReference>
<accession>A0A2S7ZS86</accession>
<evidence type="ECO:0000256" key="2">
    <source>
        <dbReference type="ARBA" id="ARBA00022801"/>
    </source>
</evidence>
<dbReference type="GO" id="GO:0005524">
    <property type="term" value="F:ATP binding"/>
    <property type="evidence" value="ECO:0007669"/>
    <property type="project" value="UniProtKB-KW"/>
</dbReference>
<gene>
    <name evidence="6" type="ORF">VTHSUH11_00110</name>
</gene>
<dbReference type="InterPro" id="IPR006500">
    <property type="entry name" value="Helicase_put_C_phage/plasmid"/>
</dbReference>
<name>A0A2S7ZS86_9FIRM</name>
<dbReference type="InterPro" id="IPR027417">
    <property type="entry name" value="P-loop_NTPase"/>
</dbReference>
<keyword evidence="4" id="KW-0067">ATP-binding</keyword>
<dbReference type="InterPro" id="IPR051620">
    <property type="entry name" value="ORF904-like_C"/>
</dbReference>
<dbReference type="Proteomes" id="UP000238877">
    <property type="component" value="Unassembled WGS sequence"/>
</dbReference>
<dbReference type="EMBL" id="PPDF01000001">
    <property type="protein sequence ID" value="PQL26054.1"/>
    <property type="molecule type" value="Genomic_DNA"/>
</dbReference>
<keyword evidence="2" id="KW-0378">Hydrolase</keyword>
<dbReference type="GO" id="GO:0004386">
    <property type="term" value="F:helicase activity"/>
    <property type="evidence" value="ECO:0007669"/>
    <property type="project" value="UniProtKB-KW"/>
</dbReference>
<dbReference type="NCBIfam" id="TIGR01613">
    <property type="entry name" value="primase_Cterm"/>
    <property type="match status" value="1"/>
</dbReference>
<dbReference type="GO" id="GO:0016787">
    <property type="term" value="F:hydrolase activity"/>
    <property type="evidence" value="ECO:0007669"/>
    <property type="project" value="UniProtKB-KW"/>
</dbReference>
<protein>
    <recommendedName>
        <fullName evidence="5">SF3 helicase domain-containing protein</fullName>
    </recommendedName>
</protein>
<evidence type="ECO:0000313" key="7">
    <source>
        <dbReference type="Proteomes" id="UP000238877"/>
    </source>
</evidence>
<keyword evidence="3" id="KW-0347">Helicase</keyword>
<evidence type="ECO:0000256" key="1">
    <source>
        <dbReference type="ARBA" id="ARBA00022741"/>
    </source>
</evidence>
<dbReference type="PANTHER" id="PTHR35372:SF2">
    <property type="entry name" value="SF3 HELICASE DOMAIN-CONTAINING PROTEIN"/>
    <property type="match status" value="1"/>
</dbReference>
<dbReference type="Gene3D" id="3.40.50.300">
    <property type="entry name" value="P-loop containing nucleotide triphosphate hydrolases"/>
    <property type="match status" value="1"/>
</dbReference>
<comment type="caution">
    <text evidence="6">The sequence shown here is derived from an EMBL/GenBank/DDBJ whole genome shotgun (WGS) entry which is preliminary data.</text>
</comment>
<reference evidence="6 7" key="1">
    <citation type="submission" date="2018-01" db="EMBL/GenBank/DDBJ databases">
        <title>Draft genome sequences of clinical isolates and type strains of oral Veillonella including Veillonella infantum sp., nov.</title>
        <authorList>
            <person name="Mashima I."/>
            <person name="Liao Y.-C."/>
            <person name="Sabharwal A."/>
            <person name="Haase E.M."/>
            <person name="Nakazawa F."/>
            <person name="Scannapieco F.A."/>
        </authorList>
    </citation>
    <scope>NUCLEOTIDE SEQUENCE [LARGE SCALE GENOMIC DNA]</scope>
    <source>
        <strain evidence="6 7">Y6</strain>
    </source>
</reference>